<feature type="binding site" evidence="6">
    <location>
        <begin position="3"/>
        <end position="14"/>
    </location>
    <ligand>
        <name>NAD(+)</name>
        <dbReference type="ChEBI" id="CHEBI:57540"/>
    </ligand>
</feature>
<dbReference type="GO" id="GO:0008926">
    <property type="term" value="F:mannitol-1-phosphate 5-dehydrogenase activity"/>
    <property type="evidence" value="ECO:0007669"/>
    <property type="project" value="UniProtKB-UniRule"/>
</dbReference>
<dbReference type="InterPro" id="IPR013131">
    <property type="entry name" value="Mannitol_DH_N"/>
</dbReference>
<dbReference type="NCBIfam" id="NF002650">
    <property type="entry name" value="PRK02318.2-2"/>
    <property type="match status" value="1"/>
</dbReference>
<dbReference type="Gene3D" id="3.40.50.720">
    <property type="entry name" value="NAD(P)-binding Rossmann-like Domain"/>
    <property type="match status" value="1"/>
</dbReference>
<dbReference type="HAMAP" id="MF_00196">
    <property type="entry name" value="Mannitol_dehydrog"/>
    <property type="match status" value="1"/>
</dbReference>
<evidence type="ECO:0000259" key="8">
    <source>
        <dbReference type="Pfam" id="PF08125"/>
    </source>
</evidence>
<dbReference type="KEGG" id="awd:AWOD_I_0242"/>
<dbReference type="Gene3D" id="1.10.1040.10">
    <property type="entry name" value="N-(1-d-carboxylethyl)-l-norvaline Dehydrogenase, domain 2"/>
    <property type="match status" value="1"/>
</dbReference>
<dbReference type="PRINTS" id="PR00084">
    <property type="entry name" value="MTLDHDRGNASE"/>
</dbReference>
<dbReference type="NCBIfam" id="NF002646">
    <property type="entry name" value="PRK02318.1-2"/>
    <property type="match status" value="1"/>
</dbReference>
<dbReference type="InterPro" id="IPR013328">
    <property type="entry name" value="6PGD_dom2"/>
</dbReference>
<evidence type="ECO:0000313" key="10">
    <source>
        <dbReference type="Proteomes" id="UP000032427"/>
    </source>
</evidence>
<dbReference type="FunFam" id="3.40.50.720:FF:000075">
    <property type="entry name" value="Mannitol-1-phosphate 5-dehydrogenase"/>
    <property type="match status" value="1"/>
</dbReference>
<dbReference type="EC" id="1.1.1.17" evidence="2 6"/>
<protein>
    <recommendedName>
        <fullName evidence="3 6">Mannitol-1-phosphate 5-dehydrogenase</fullName>
        <ecNumber evidence="2 6">1.1.1.17</ecNumber>
    </recommendedName>
</protein>
<reference evidence="10" key="1">
    <citation type="submission" date="2014-09" db="EMBL/GenBank/DDBJ databases">
        <authorList>
            <person name="Hjerde E."/>
        </authorList>
    </citation>
    <scope>NUCLEOTIDE SEQUENCE [LARGE SCALE GENOMIC DNA]</scope>
    <source>
        <strain evidence="10">06/09/139</strain>
    </source>
</reference>
<dbReference type="InterPro" id="IPR023028">
    <property type="entry name" value="Mannitol_1_phos_5_DH"/>
</dbReference>
<evidence type="ECO:0000256" key="5">
    <source>
        <dbReference type="ARBA" id="ARBA00023027"/>
    </source>
</evidence>
<dbReference type="SUPFAM" id="SSF48179">
    <property type="entry name" value="6-phosphogluconate dehydrogenase C-terminal domain-like"/>
    <property type="match status" value="1"/>
</dbReference>
<feature type="domain" description="Mannitol dehydrogenase N-terminal" evidence="7">
    <location>
        <begin position="1"/>
        <end position="197"/>
    </location>
</feature>
<dbReference type="FunFam" id="1.10.1040.10:FF:000009">
    <property type="entry name" value="Mannitol-1-phosphate 5-dehydrogenase"/>
    <property type="match status" value="1"/>
</dbReference>
<accession>A0A090IJG7</accession>
<dbReference type="PANTHER" id="PTHR30524:SF0">
    <property type="entry name" value="ALTRONATE OXIDOREDUCTASE-RELATED"/>
    <property type="match status" value="1"/>
</dbReference>
<dbReference type="HOGENOM" id="CLU_036089_2_0_6"/>
<dbReference type="Pfam" id="PF08125">
    <property type="entry name" value="Mannitol_dh_C"/>
    <property type="match status" value="1"/>
</dbReference>
<proteinExistence type="inferred from homology"/>
<keyword evidence="5 6" id="KW-0520">NAD</keyword>
<dbReference type="SUPFAM" id="SSF51735">
    <property type="entry name" value="NAD(P)-binding Rossmann-fold domains"/>
    <property type="match status" value="1"/>
</dbReference>
<dbReference type="InterPro" id="IPR023027">
    <property type="entry name" value="Mannitol_DH_CS"/>
</dbReference>
<dbReference type="PATRIC" id="fig|80852.17.peg.248"/>
<sequence>MKAVHFGAGNIGRGFIGKVLSDSNVAVTFADVDAPLVDQLSHDQSYKVKVVGSECQIDTVTHVTAVNSASSDVIDRIVHTDLLTTAVGPNVLNIIAKTIAKGLTKRFEANNSSPLNIIACENMVRGTTHLKNEVYSHLDESFHARCDELVGFVDSAVDRIVPPSEAANDDLLEVTVESFSEWIVDEQQFKGGVPNIAGMEKTDNLMAFVERKLFTLNTGHCITAYLGALKGHETVRDAIQDPEIRAEVKTAMEESGEVLIRRYGFDKELHAAYIEKILGRFANPYLRDEIDRVARQPIRKLGENDRLIKPLLGTIEYGTKNKTLLKGIAAAFKYVNETDPQAVELQDYLKVSGLKATLAHYTGLDENGIEAMEIEKIFNALN</sequence>
<evidence type="ECO:0000256" key="6">
    <source>
        <dbReference type="HAMAP-Rule" id="MF_00196"/>
    </source>
</evidence>
<evidence type="ECO:0000259" key="7">
    <source>
        <dbReference type="Pfam" id="PF01232"/>
    </source>
</evidence>
<dbReference type="InterPro" id="IPR000669">
    <property type="entry name" value="Mannitol_DH"/>
</dbReference>
<evidence type="ECO:0000313" key="9">
    <source>
        <dbReference type="EMBL" id="CED70337.1"/>
    </source>
</evidence>
<dbReference type="GO" id="GO:0005829">
    <property type="term" value="C:cytosol"/>
    <property type="evidence" value="ECO:0007669"/>
    <property type="project" value="TreeGrafter"/>
</dbReference>
<evidence type="ECO:0000256" key="3">
    <source>
        <dbReference type="ARBA" id="ARBA00016219"/>
    </source>
</evidence>
<name>A0A090IJG7_9GAMM</name>
<comment type="similarity">
    <text evidence="1 6">Belongs to the mannitol dehydrogenase family.</text>
</comment>
<dbReference type="EMBL" id="LN554846">
    <property type="protein sequence ID" value="CED70337.1"/>
    <property type="molecule type" value="Genomic_DNA"/>
</dbReference>
<dbReference type="GO" id="GO:0019592">
    <property type="term" value="P:mannitol catabolic process"/>
    <property type="evidence" value="ECO:0007669"/>
    <property type="project" value="TreeGrafter"/>
</dbReference>
<dbReference type="Pfam" id="PF01232">
    <property type="entry name" value="Mannitol_dh"/>
    <property type="match status" value="1"/>
</dbReference>
<dbReference type="InterPro" id="IPR008927">
    <property type="entry name" value="6-PGluconate_DH-like_C_sf"/>
</dbReference>
<dbReference type="AlphaFoldDB" id="A0A090IJG7"/>
<gene>
    <name evidence="6 9" type="primary">mtlD</name>
    <name evidence="9" type="ORF">AWOD_I_0242</name>
</gene>
<dbReference type="Proteomes" id="UP000032427">
    <property type="component" value="Chromosome 1"/>
</dbReference>
<evidence type="ECO:0000256" key="2">
    <source>
        <dbReference type="ARBA" id="ARBA00012939"/>
    </source>
</evidence>
<keyword evidence="10" id="KW-1185">Reference proteome</keyword>
<dbReference type="NCBIfam" id="NF002652">
    <property type="entry name" value="PRK02318.2-5"/>
    <property type="match status" value="1"/>
</dbReference>
<evidence type="ECO:0000256" key="1">
    <source>
        <dbReference type="ARBA" id="ARBA00006541"/>
    </source>
</evidence>
<dbReference type="PROSITE" id="PS00974">
    <property type="entry name" value="MANNITOL_DHGENASE"/>
    <property type="match status" value="1"/>
</dbReference>
<feature type="domain" description="Mannitol dehydrogenase C-terminal" evidence="8">
    <location>
        <begin position="204"/>
        <end position="350"/>
    </location>
</feature>
<organism evidence="9 10">
    <name type="scientific">Aliivibrio wodanis</name>
    <dbReference type="NCBI Taxonomy" id="80852"/>
    <lineage>
        <taxon>Bacteria</taxon>
        <taxon>Pseudomonadati</taxon>
        <taxon>Pseudomonadota</taxon>
        <taxon>Gammaproteobacteria</taxon>
        <taxon>Vibrionales</taxon>
        <taxon>Vibrionaceae</taxon>
        <taxon>Aliivibrio</taxon>
    </lineage>
</organism>
<evidence type="ECO:0000256" key="4">
    <source>
        <dbReference type="ARBA" id="ARBA00023002"/>
    </source>
</evidence>
<comment type="catalytic activity">
    <reaction evidence="6">
        <text>D-mannitol 1-phosphate + NAD(+) = beta-D-fructose 6-phosphate + NADH + H(+)</text>
        <dbReference type="Rhea" id="RHEA:19661"/>
        <dbReference type="ChEBI" id="CHEBI:15378"/>
        <dbReference type="ChEBI" id="CHEBI:57540"/>
        <dbReference type="ChEBI" id="CHEBI:57634"/>
        <dbReference type="ChEBI" id="CHEBI:57945"/>
        <dbReference type="ChEBI" id="CHEBI:61381"/>
        <dbReference type="EC" id="1.1.1.17"/>
    </reaction>
</comment>
<dbReference type="InterPro" id="IPR036291">
    <property type="entry name" value="NAD(P)-bd_dom_sf"/>
</dbReference>
<dbReference type="InterPro" id="IPR013118">
    <property type="entry name" value="Mannitol_DH_C"/>
</dbReference>
<dbReference type="PANTHER" id="PTHR30524">
    <property type="entry name" value="MANNITOL-1-PHOSPHATE 5-DEHYDROGENASE"/>
    <property type="match status" value="1"/>
</dbReference>
<dbReference type="STRING" id="80852.AWOD_I_0242"/>
<keyword evidence="4 6" id="KW-0560">Oxidoreductase</keyword>
<dbReference type="NCBIfam" id="NF002647">
    <property type="entry name" value="PRK02318.1-3"/>
    <property type="match status" value="1"/>
</dbReference>